<feature type="transmembrane region" description="Helical" evidence="1">
    <location>
        <begin position="13"/>
        <end position="32"/>
    </location>
</feature>
<dbReference type="Proteomes" id="UP000296216">
    <property type="component" value="Chromosome"/>
</dbReference>
<sequence length="131" mass="14951">MKESIRSLRRNQWQFRLVAISLLNVVWSFTAVRTSSTTFPFGLSTYELFLGGSLLILTPVFYHAIYRDTGGIRESDSPWVPDRRIWVGGGVCFSFLSIMLYLNPLAHYVAAIYLIQRYRKTVPTGPAKSIN</sequence>
<gene>
    <name evidence="2" type="ORF">HBSAL_05100</name>
</gene>
<evidence type="ECO:0000256" key="1">
    <source>
        <dbReference type="SAM" id="Phobius"/>
    </source>
</evidence>
<keyword evidence="1" id="KW-0812">Transmembrane</keyword>
<name>A0A4D6GSH1_HALS9</name>
<evidence type="ECO:0000313" key="2">
    <source>
        <dbReference type="EMBL" id="QCC44700.1"/>
    </source>
</evidence>
<dbReference type="AlphaFoldDB" id="A0A4D6GSH1"/>
<accession>A0A4D6GSH1</accession>
<proteinExistence type="predicted"/>
<feature type="transmembrane region" description="Helical" evidence="1">
    <location>
        <begin position="44"/>
        <end position="65"/>
    </location>
</feature>
<feature type="transmembrane region" description="Helical" evidence="1">
    <location>
        <begin position="85"/>
        <end position="115"/>
    </location>
</feature>
<organism evidence="2 3">
    <name type="scientific">Halobacterium salinarum (strain ATCC 33171 / DSM 3754 / JCM 8978 / NBRC 102687 / NCIMB 764 / 91-R6)</name>
    <dbReference type="NCBI Taxonomy" id="2597657"/>
    <lineage>
        <taxon>Archaea</taxon>
        <taxon>Methanobacteriati</taxon>
        <taxon>Methanobacteriota</taxon>
        <taxon>Stenosarchaea group</taxon>
        <taxon>Halobacteria</taxon>
        <taxon>Halobacteriales</taxon>
        <taxon>Halobacteriaceae</taxon>
        <taxon>Halobacterium</taxon>
    </lineage>
</organism>
<reference evidence="2 3" key="1">
    <citation type="journal article" date="2019" name="Microbiol. Resour. Announc.">
        <title>The Genome Sequence of the Halobacterium salinarum Type Strain Is Closely Related to That of Laboratory Strains NRC-1 and R1.</title>
        <authorList>
            <person name="Pfeiffer F."/>
            <person name="Marchfelder A."/>
            <person name="Habermann B."/>
            <person name="Dyall-Smith M.L."/>
        </authorList>
    </citation>
    <scope>NUCLEOTIDE SEQUENCE [LARGE SCALE GENOMIC DNA]</scope>
    <source>
        <strain evidence="3">ATCC 33171 / DSM 3754 / JCM 8978 / NBRC 102687 / NCIMB 764 / 91-R6</strain>
    </source>
</reference>
<keyword evidence="1" id="KW-1133">Transmembrane helix</keyword>
<evidence type="ECO:0000313" key="3">
    <source>
        <dbReference type="Proteomes" id="UP000296216"/>
    </source>
</evidence>
<protein>
    <submittedName>
        <fullName evidence="2">Uncharacterized protein</fullName>
    </submittedName>
</protein>
<dbReference type="EMBL" id="CP038631">
    <property type="protein sequence ID" value="QCC44700.1"/>
    <property type="molecule type" value="Genomic_DNA"/>
</dbReference>
<keyword evidence="1" id="KW-0472">Membrane</keyword>